<dbReference type="Gene3D" id="1.10.630.10">
    <property type="entry name" value="Cytochrome P450"/>
    <property type="match status" value="1"/>
</dbReference>
<dbReference type="Pfam" id="PF00067">
    <property type="entry name" value="p450"/>
    <property type="match status" value="1"/>
</dbReference>
<evidence type="ECO:0000256" key="1">
    <source>
        <dbReference type="ARBA" id="ARBA00010617"/>
    </source>
</evidence>
<accession>A0ABW1P6X4</accession>
<gene>
    <name evidence="2" type="ORF">ACFP3R_18630</name>
</gene>
<dbReference type="SUPFAM" id="SSF48264">
    <property type="entry name" value="Cytochrome P450"/>
    <property type="match status" value="1"/>
</dbReference>
<dbReference type="Proteomes" id="UP001596220">
    <property type="component" value="Unassembled WGS sequence"/>
</dbReference>
<dbReference type="PANTHER" id="PTHR24305:SF166">
    <property type="entry name" value="CYTOCHROME P450 12A4, MITOCHONDRIAL-RELATED"/>
    <property type="match status" value="1"/>
</dbReference>
<name>A0ABW1P6X4_9PSEU</name>
<keyword evidence="3" id="KW-1185">Reference proteome</keyword>
<dbReference type="PANTHER" id="PTHR24305">
    <property type="entry name" value="CYTOCHROME P450"/>
    <property type="match status" value="1"/>
</dbReference>
<protein>
    <submittedName>
        <fullName evidence="2">Cytochrome P450</fullName>
    </submittedName>
</protein>
<dbReference type="RefSeq" id="WP_380637496.1">
    <property type="nucleotide sequence ID" value="NZ_JBHSQO010000017.1"/>
</dbReference>
<proteinExistence type="inferred from homology"/>
<organism evidence="2 3">
    <name type="scientific">Saccharothrix lopnurensis</name>
    <dbReference type="NCBI Taxonomy" id="1670621"/>
    <lineage>
        <taxon>Bacteria</taxon>
        <taxon>Bacillati</taxon>
        <taxon>Actinomycetota</taxon>
        <taxon>Actinomycetes</taxon>
        <taxon>Pseudonocardiales</taxon>
        <taxon>Pseudonocardiaceae</taxon>
        <taxon>Saccharothrix</taxon>
    </lineage>
</organism>
<dbReference type="EMBL" id="JBHSQO010000017">
    <property type="protein sequence ID" value="MFC6091296.1"/>
    <property type="molecule type" value="Genomic_DNA"/>
</dbReference>
<comment type="caution">
    <text evidence="2">The sequence shown here is derived from an EMBL/GenBank/DDBJ whole genome shotgun (WGS) entry which is preliminary data.</text>
</comment>
<comment type="similarity">
    <text evidence="1">Belongs to the cytochrome P450 family.</text>
</comment>
<dbReference type="InterPro" id="IPR036396">
    <property type="entry name" value="Cyt_P450_sf"/>
</dbReference>
<evidence type="ECO:0000313" key="2">
    <source>
        <dbReference type="EMBL" id="MFC6091296.1"/>
    </source>
</evidence>
<reference evidence="3" key="1">
    <citation type="journal article" date="2019" name="Int. J. Syst. Evol. Microbiol.">
        <title>The Global Catalogue of Microorganisms (GCM) 10K type strain sequencing project: providing services to taxonomists for standard genome sequencing and annotation.</title>
        <authorList>
            <consortium name="The Broad Institute Genomics Platform"/>
            <consortium name="The Broad Institute Genome Sequencing Center for Infectious Disease"/>
            <person name="Wu L."/>
            <person name="Ma J."/>
        </authorList>
    </citation>
    <scope>NUCLEOTIDE SEQUENCE [LARGE SCALE GENOMIC DNA]</scope>
    <source>
        <strain evidence="3">CGMCC 4.7246</strain>
    </source>
</reference>
<sequence length="464" mass="51436">MTGLLAAAAVLTAPRWLPARVVALRRRVFEGVNGDHAITFPNAEFGPDRFLEVYGHPAANGRSRGAGLSDLFWYWLSPGPEVHQEHLEEGPRYDDAARTTRALLAGPADALSAAAARCAGRVLDERAGGRATLVRLRDLMAPVWAEYFYELVFGEPCPRAARDLIVGHADDVASALKCTGLRHPARRARLTRYLARRVAAGDVRRPLPASLSPAERVHYLQGTLFTTGVVQMSEAMAHLLLVLAQHPEVAARLAADPDDDRYFAHVLDETFRLYPLFGIAHRVTTGDIALDERTTLPAGSVLCFSYPDYHASGHDRPEVFDPDRWDRVPARAAHHIPFGVAANRPCPAWRLSPLALRAATGEVLRRVTLHSTAGHTRSLPNRGPCLLVRVGEPLPPRRLAVLGALLRLRDRWEDVWRSVVQLVLGTVMVLHARRLRLAERYFDTRDDRGCPVPHRPPHTQETPE</sequence>
<dbReference type="InterPro" id="IPR050121">
    <property type="entry name" value="Cytochrome_P450_monoxygenase"/>
</dbReference>
<evidence type="ECO:0000313" key="3">
    <source>
        <dbReference type="Proteomes" id="UP001596220"/>
    </source>
</evidence>
<dbReference type="InterPro" id="IPR001128">
    <property type="entry name" value="Cyt_P450"/>
</dbReference>